<protein>
    <submittedName>
        <fullName evidence="2">Uncharacterized protein MANES_01G265500</fullName>
    </submittedName>
</protein>
<reference evidence="2" key="1">
    <citation type="submission" date="2018-02" db="EMBL/GenBank/DDBJ databases">
        <title>Rhizophora mucronata_Transcriptome.</title>
        <authorList>
            <person name="Meera S.P."/>
            <person name="Sreeshan A."/>
            <person name="Augustine A."/>
        </authorList>
    </citation>
    <scope>NUCLEOTIDE SEQUENCE</scope>
    <source>
        <tissue evidence="2">Leaf</tissue>
    </source>
</reference>
<dbReference type="EMBL" id="GGEC01051911">
    <property type="protein sequence ID" value="MBX32395.1"/>
    <property type="molecule type" value="Transcribed_RNA"/>
</dbReference>
<organism evidence="2">
    <name type="scientific">Rhizophora mucronata</name>
    <name type="common">Asiatic mangrove</name>
    <dbReference type="NCBI Taxonomy" id="61149"/>
    <lineage>
        <taxon>Eukaryota</taxon>
        <taxon>Viridiplantae</taxon>
        <taxon>Streptophyta</taxon>
        <taxon>Embryophyta</taxon>
        <taxon>Tracheophyta</taxon>
        <taxon>Spermatophyta</taxon>
        <taxon>Magnoliopsida</taxon>
        <taxon>eudicotyledons</taxon>
        <taxon>Gunneridae</taxon>
        <taxon>Pentapetalae</taxon>
        <taxon>rosids</taxon>
        <taxon>fabids</taxon>
        <taxon>Malpighiales</taxon>
        <taxon>Rhizophoraceae</taxon>
        <taxon>Rhizophora</taxon>
    </lineage>
</organism>
<evidence type="ECO:0000313" key="2">
    <source>
        <dbReference type="EMBL" id="MBX32395.1"/>
    </source>
</evidence>
<accession>A0A2P2MQ98</accession>
<feature type="region of interest" description="Disordered" evidence="1">
    <location>
        <begin position="1"/>
        <end position="27"/>
    </location>
</feature>
<evidence type="ECO:0000256" key="1">
    <source>
        <dbReference type="SAM" id="MobiDB-lite"/>
    </source>
</evidence>
<dbReference type="AlphaFoldDB" id="A0A2P2MQ98"/>
<name>A0A2P2MQ98_RHIMU</name>
<proteinExistence type="predicted"/>
<sequence>MQKPKKHYQNDSLSLSKDQNLGSHSSI</sequence>
<feature type="compositionally biased region" description="Polar residues" evidence="1">
    <location>
        <begin position="10"/>
        <end position="27"/>
    </location>
</feature>